<dbReference type="OrthoDB" id="5857104at2759"/>
<evidence type="ECO:0000256" key="6">
    <source>
        <dbReference type="ARBA" id="ARBA00022806"/>
    </source>
</evidence>
<keyword evidence="4" id="KW-0547">Nucleotide-binding</keyword>
<dbReference type="GO" id="GO:0003677">
    <property type="term" value="F:DNA binding"/>
    <property type="evidence" value="ECO:0007669"/>
    <property type="project" value="UniProtKB-KW"/>
</dbReference>
<feature type="compositionally biased region" description="Basic and acidic residues" evidence="11">
    <location>
        <begin position="508"/>
        <end position="519"/>
    </location>
</feature>
<keyword evidence="5" id="KW-0378">Hydrolase</keyword>
<evidence type="ECO:0000259" key="13">
    <source>
        <dbReference type="PROSITE" id="PS51194"/>
    </source>
</evidence>
<dbReference type="PROSITE" id="PS51192">
    <property type="entry name" value="HELICASE_ATP_BIND_1"/>
    <property type="match status" value="1"/>
</dbReference>
<feature type="compositionally biased region" description="Polar residues" evidence="11">
    <location>
        <begin position="59"/>
        <end position="79"/>
    </location>
</feature>
<evidence type="ECO:0000256" key="5">
    <source>
        <dbReference type="ARBA" id="ARBA00022801"/>
    </source>
</evidence>
<evidence type="ECO:0000313" key="15">
    <source>
        <dbReference type="Proteomes" id="UP000244855"/>
    </source>
</evidence>
<feature type="region of interest" description="Disordered" evidence="11">
    <location>
        <begin position="59"/>
        <end position="209"/>
    </location>
</feature>
<dbReference type="Proteomes" id="UP000244855">
    <property type="component" value="Unassembled WGS sequence"/>
</dbReference>
<dbReference type="GO" id="GO:0005694">
    <property type="term" value="C:chromosome"/>
    <property type="evidence" value="ECO:0007669"/>
    <property type="project" value="UniProtKB-ARBA"/>
</dbReference>
<sequence>MYKRDPIVSSSPPLRATAIAEDSDDEQIGEFVTQPTQQLPPERSHFFTGTQPTMLLTPQSSRAAAYPSQVQVSRSSPAIEQTPPPMARNLMAPPGTYSQLPPAVPRRAPVDLTSDDPPVEPDSEEEGFRGSNIPPSKVETQRSHHFSSPRVEETPQKPLFDLSSFKYNARKRPSNRSASPPAKRPKQTGPSRAMPVDLTQSDDEQPDISTLNDIKDMIVRDKVWRLGVVHNNKSVKQRYNALMKARGNTDDANNYLLDSSEDELSRPNSQAAPPKKTAQRVLNQRLTSLADRYSNKQAPPTPKVDPSPEKPKKKGRLVRGRRNRTPTPESSPEKLKSKSFLDDDEEEEAILIQSDSGSEAGSDDVEEVFDDRNLLSFFNKCTVKEMVDLSGHKEEDIASIFEQRPFRSLAAIEKIHVDHRQLETGKKARKPKSTVGERLVESARNMWKAYETIDSVVKQCEARGRPIVTAMARWGVDMFGGSTEGEVAVTELIEDSDAGDSGYHSSRSNRDSDSDHDSLRKSLKRTKLIKKPSIMNKDIELKDYQVVGLNWLNLLWNNEISGILADDMGLGKTCQVISLISHLKQTSQEGPHLIVVPGSTLENWAREFRHFSETINFEIYYGSQNDRMYKQDEILDQVKSKFVDVVLTTYDLAFKPMDNKFLRKLNPKMCIFDEGHMLKNSTTQRYLSLMKIPSRCRLLLTGTPLQNSLQELLSILAFLMPDIFNTEEVREGVAVAFKHKAKVTESDSHDTLLSTQRINRARSMMTPFVLRRKKAQVLKHLPKKTCRVEYCELTPIQKKIYDEQLKKLERVAGQPTKEHTNVIMKLRQAAIHPLLFRERYNDTKIAKMSKACLKEEMFRESNPDIIFEELQLYQDYQCHSLALKYPALSRFELKNHEWMDSGKVIKLVELLRRFKNDRTLIFSQFTSVMDILQWVLDEEDIAYSRIDGSTAISDRQPLLDQFYEDESIPVFMLSTKSGGAGINLACANKVIIFDSSFNPQDDIQAENRAHRVGQTREVEVVRLVTKGTVEEQIHALGISKLELDKMVAGEEAEGSTAGKKGAKKAGDDAAGFSAAEAKGMEAVEEMILQSLKKKDDGKGKGSGADKDEDKNVGKKDVNVKKKGGAVKKEKGASVKKGKDVKDQYLDRLVEAGLDMSAA</sequence>
<organism evidence="14 15">
    <name type="scientific">Periconia macrospinosa</name>
    <dbReference type="NCBI Taxonomy" id="97972"/>
    <lineage>
        <taxon>Eukaryota</taxon>
        <taxon>Fungi</taxon>
        <taxon>Dikarya</taxon>
        <taxon>Ascomycota</taxon>
        <taxon>Pezizomycotina</taxon>
        <taxon>Dothideomycetes</taxon>
        <taxon>Pleosporomycetidae</taxon>
        <taxon>Pleosporales</taxon>
        <taxon>Massarineae</taxon>
        <taxon>Periconiaceae</taxon>
        <taxon>Periconia</taxon>
    </lineage>
</organism>
<keyword evidence="10" id="KW-0539">Nucleus</keyword>
<feature type="compositionally biased region" description="Acidic residues" evidence="11">
    <location>
        <begin position="113"/>
        <end position="125"/>
    </location>
</feature>
<keyword evidence="7" id="KW-0067">ATP-binding</keyword>
<feature type="compositionally biased region" description="Basic and acidic residues" evidence="11">
    <location>
        <begin position="1092"/>
        <end position="1119"/>
    </location>
</feature>
<protein>
    <recommendedName>
        <fullName evidence="3">DNA helicase</fullName>
        <ecNumber evidence="3">3.6.4.12</ecNumber>
    </recommendedName>
</protein>
<dbReference type="GO" id="GO:0140658">
    <property type="term" value="F:ATP-dependent chromatin remodeler activity"/>
    <property type="evidence" value="ECO:0007669"/>
    <property type="project" value="UniProtKB-ARBA"/>
</dbReference>
<feature type="compositionally biased region" description="Basic residues" evidence="11">
    <location>
        <begin position="311"/>
        <end position="324"/>
    </location>
</feature>
<evidence type="ECO:0000256" key="8">
    <source>
        <dbReference type="ARBA" id="ARBA00022853"/>
    </source>
</evidence>
<gene>
    <name evidence="14" type="ORF">DM02DRAFT_225525</name>
</gene>
<proteinExistence type="inferred from homology"/>
<feature type="compositionally biased region" description="Basic and acidic residues" evidence="11">
    <location>
        <begin position="1126"/>
        <end position="1137"/>
    </location>
</feature>
<dbReference type="STRING" id="97972.A0A2V1E241"/>
<dbReference type="SMART" id="SM00490">
    <property type="entry name" value="HELICc"/>
    <property type="match status" value="1"/>
</dbReference>
<feature type="region of interest" description="Disordered" evidence="11">
    <location>
        <begin position="1088"/>
        <end position="1137"/>
    </location>
</feature>
<dbReference type="SUPFAM" id="SSF52540">
    <property type="entry name" value="P-loop containing nucleoside triphosphate hydrolases"/>
    <property type="match status" value="2"/>
</dbReference>
<dbReference type="CDD" id="cd18793">
    <property type="entry name" value="SF2_C_SNF"/>
    <property type="match status" value="1"/>
</dbReference>
<reference evidence="14 15" key="1">
    <citation type="journal article" date="2018" name="Sci. Rep.">
        <title>Comparative genomics provides insights into the lifestyle and reveals functional heterogeneity of dark septate endophytic fungi.</title>
        <authorList>
            <person name="Knapp D.G."/>
            <person name="Nemeth J.B."/>
            <person name="Barry K."/>
            <person name="Hainaut M."/>
            <person name="Henrissat B."/>
            <person name="Johnson J."/>
            <person name="Kuo A."/>
            <person name="Lim J.H.P."/>
            <person name="Lipzen A."/>
            <person name="Nolan M."/>
            <person name="Ohm R.A."/>
            <person name="Tamas L."/>
            <person name="Grigoriev I.V."/>
            <person name="Spatafora J.W."/>
            <person name="Nagy L.G."/>
            <person name="Kovacs G.M."/>
        </authorList>
    </citation>
    <scope>NUCLEOTIDE SEQUENCE [LARGE SCALE GENOMIC DNA]</scope>
    <source>
        <strain evidence="14 15">DSE2036</strain>
    </source>
</reference>
<dbReference type="FunFam" id="3.40.50.10810:FF:000014">
    <property type="entry name" value="SWI/SNF-related matrix-associated actin-dependent regulator of chromatin subfamily A containing DEAD/H box 1"/>
    <property type="match status" value="1"/>
</dbReference>
<evidence type="ECO:0000256" key="4">
    <source>
        <dbReference type="ARBA" id="ARBA00022741"/>
    </source>
</evidence>
<keyword evidence="15" id="KW-1185">Reference proteome</keyword>
<accession>A0A2V1E241</accession>
<dbReference type="PROSITE" id="PS51194">
    <property type="entry name" value="HELICASE_CTER"/>
    <property type="match status" value="1"/>
</dbReference>
<evidence type="ECO:0000256" key="9">
    <source>
        <dbReference type="ARBA" id="ARBA00023125"/>
    </source>
</evidence>
<comment type="subcellular location">
    <subcellularLocation>
        <location evidence="1">Nucleus</location>
    </subcellularLocation>
</comment>
<dbReference type="InterPro" id="IPR000330">
    <property type="entry name" value="SNF2_N"/>
</dbReference>
<dbReference type="GO" id="GO:0003678">
    <property type="term" value="F:DNA helicase activity"/>
    <property type="evidence" value="ECO:0007669"/>
    <property type="project" value="UniProtKB-EC"/>
</dbReference>
<dbReference type="InterPro" id="IPR014001">
    <property type="entry name" value="Helicase_ATP-bd"/>
</dbReference>
<feature type="compositionally biased region" description="Basic and acidic residues" evidence="11">
    <location>
        <begin position="331"/>
        <end position="341"/>
    </location>
</feature>
<keyword evidence="6" id="KW-0347">Helicase</keyword>
<name>A0A2V1E241_9PLEO</name>
<dbReference type="InterPro" id="IPR001650">
    <property type="entry name" value="Helicase_C-like"/>
</dbReference>
<comment type="similarity">
    <text evidence="2">Belongs to the SNF2/RAD54 helicase family.</text>
</comment>
<evidence type="ECO:0000256" key="7">
    <source>
        <dbReference type="ARBA" id="ARBA00022840"/>
    </source>
</evidence>
<dbReference type="InterPro" id="IPR049730">
    <property type="entry name" value="SNF2/RAD54-like_C"/>
</dbReference>
<dbReference type="InterPro" id="IPR038718">
    <property type="entry name" value="SNF2-like_sf"/>
</dbReference>
<feature type="region of interest" description="Disordered" evidence="11">
    <location>
        <begin position="497"/>
        <end position="519"/>
    </location>
</feature>
<feature type="region of interest" description="Disordered" evidence="11">
    <location>
        <begin position="241"/>
        <end position="345"/>
    </location>
</feature>
<dbReference type="EMBL" id="KZ805328">
    <property type="protein sequence ID" value="PVI03724.1"/>
    <property type="molecule type" value="Genomic_DNA"/>
</dbReference>
<evidence type="ECO:0000259" key="12">
    <source>
        <dbReference type="PROSITE" id="PS51192"/>
    </source>
</evidence>
<feature type="domain" description="Helicase C-terminal" evidence="13">
    <location>
        <begin position="906"/>
        <end position="1054"/>
    </location>
</feature>
<dbReference type="EC" id="3.6.4.12" evidence="3"/>
<keyword evidence="9" id="KW-0238">DNA-binding</keyword>
<evidence type="ECO:0000256" key="10">
    <source>
        <dbReference type="ARBA" id="ARBA00023242"/>
    </source>
</evidence>
<dbReference type="Gene3D" id="3.40.50.300">
    <property type="entry name" value="P-loop containing nucleotide triphosphate hydrolases"/>
    <property type="match status" value="1"/>
</dbReference>
<dbReference type="GO" id="GO:0005634">
    <property type="term" value="C:nucleus"/>
    <property type="evidence" value="ECO:0007669"/>
    <property type="project" value="UniProtKB-SubCell"/>
</dbReference>
<dbReference type="Pfam" id="PF00176">
    <property type="entry name" value="SNF2-rel_dom"/>
    <property type="match status" value="1"/>
</dbReference>
<dbReference type="Pfam" id="PF00271">
    <property type="entry name" value="Helicase_C"/>
    <property type="match status" value="1"/>
</dbReference>
<dbReference type="PANTHER" id="PTHR10799">
    <property type="entry name" value="SNF2/RAD54 HELICASE FAMILY"/>
    <property type="match status" value="1"/>
</dbReference>
<dbReference type="AlphaFoldDB" id="A0A2V1E241"/>
<dbReference type="InterPro" id="IPR027417">
    <property type="entry name" value="P-loop_NTPase"/>
</dbReference>
<evidence type="ECO:0000256" key="3">
    <source>
        <dbReference type="ARBA" id="ARBA00012551"/>
    </source>
</evidence>
<dbReference type="GO" id="GO:0005524">
    <property type="term" value="F:ATP binding"/>
    <property type="evidence" value="ECO:0007669"/>
    <property type="project" value="UniProtKB-KW"/>
</dbReference>
<dbReference type="GO" id="GO:0016787">
    <property type="term" value="F:hydrolase activity"/>
    <property type="evidence" value="ECO:0007669"/>
    <property type="project" value="UniProtKB-KW"/>
</dbReference>
<feature type="domain" description="Helicase ATP-binding" evidence="12">
    <location>
        <begin position="553"/>
        <end position="722"/>
    </location>
</feature>
<evidence type="ECO:0000256" key="11">
    <source>
        <dbReference type="SAM" id="MobiDB-lite"/>
    </source>
</evidence>
<evidence type="ECO:0000256" key="2">
    <source>
        <dbReference type="ARBA" id="ARBA00007025"/>
    </source>
</evidence>
<dbReference type="Gene3D" id="3.40.50.10810">
    <property type="entry name" value="Tandem AAA-ATPase domain"/>
    <property type="match status" value="1"/>
</dbReference>
<evidence type="ECO:0000313" key="14">
    <source>
        <dbReference type="EMBL" id="PVI03724.1"/>
    </source>
</evidence>
<dbReference type="SMART" id="SM00487">
    <property type="entry name" value="DEXDc"/>
    <property type="match status" value="1"/>
</dbReference>
<keyword evidence="8" id="KW-0156">Chromatin regulator</keyword>
<evidence type="ECO:0000256" key="1">
    <source>
        <dbReference type="ARBA" id="ARBA00004123"/>
    </source>
</evidence>